<evidence type="ECO:0000313" key="2">
    <source>
        <dbReference type="Proteomes" id="UP000009038"/>
    </source>
</evidence>
<accession>G3XNQ6</accession>
<organism evidence="1 2">
    <name type="scientific">Aspergillus niger (strain ATCC 1015 / CBS 113.46 / FGSC A1144 / LSHB Ac4 / NCTC 3858a / NRRL 328 / USDA 3528.7)</name>
    <dbReference type="NCBI Taxonomy" id="380704"/>
    <lineage>
        <taxon>Eukaryota</taxon>
        <taxon>Fungi</taxon>
        <taxon>Dikarya</taxon>
        <taxon>Ascomycota</taxon>
        <taxon>Pezizomycotina</taxon>
        <taxon>Eurotiomycetes</taxon>
        <taxon>Eurotiomycetidae</taxon>
        <taxon>Eurotiales</taxon>
        <taxon>Aspergillaceae</taxon>
        <taxon>Aspergillus</taxon>
        <taxon>Aspergillus subgen. Circumdati</taxon>
    </lineage>
</organism>
<evidence type="ECO:0000313" key="1">
    <source>
        <dbReference type="EMBL" id="EHA27957.1"/>
    </source>
</evidence>
<dbReference type="HOGENOM" id="CLU_1651758_0_0_1"/>
<protein>
    <submittedName>
        <fullName evidence="1">Uncharacterized protein</fullName>
    </submittedName>
</protein>
<dbReference type="Proteomes" id="UP000009038">
    <property type="component" value="Unassembled WGS sequence"/>
</dbReference>
<comment type="caution">
    <text evidence="1">The sequence shown here is derived from an EMBL/GenBank/DDBJ whole genome shotgun (WGS) entry which is preliminary data.</text>
</comment>
<dbReference type="AlphaFoldDB" id="G3XNQ6"/>
<proteinExistence type="predicted"/>
<name>G3XNQ6_ASPNA</name>
<reference evidence="1 2" key="1">
    <citation type="journal article" date="2011" name="Genome Res.">
        <title>Comparative genomics of citric-acid-producing Aspergillus niger ATCC 1015 versus enzyme-producing CBS 513.88.</title>
        <authorList>
            <person name="Andersen M.R."/>
            <person name="Salazar M.P."/>
            <person name="Schaap P.J."/>
            <person name="van de Vondervoort P.J."/>
            <person name="Culley D."/>
            <person name="Thykaer J."/>
            <person name="Frisvad J.C."/>
            <person name="Nielsen K.F."/>
            <person name="Albang R."/>
            <person name="Albermann K."/>
            <person name="Berka R.M."/>
            <person name="Braus G.H."/>
            <person name="Braus-Stromeyer S.A."/>
            <person name="Corrochano L.M."/>
            <person name="Dai Z."/>
            <person name="van Dijck P.W."/>
            <person name="Hofmann G."/>
            <person name="Lasure L.L."/>
            <person name="Magnuson J.K."/>
            <person name="Menke H."/>
            <person name="Meijer M."/>
            <person name="Meijer S.L."/>
            <person name="Nielsen J.B."/>
            <person name="Nielsen M.L."/>
            <person name="van Ooyen A.J."/>
            <person name="Pel H.J."/>
            <person name="Poulsen L."/>
            <person name="Samson R.A."/>
            <person name="Stam H."/>
            <person name="Tsang A."/>
            <person name="van den Brink J.M."/>
            <person name="Atkins A."/>
            <person name="Aerts A."/>
            <person name="Shapiro H."/>
            <person name="Pangilinan J."/>
            <person name="Salamov A."/>
            <person name="Lou Y."/>
            <person name="Lindquist E."/>
            <person name="Lucas S."/>
            <person name="Grimwood J."/>
            <person name="Grigoriev I.V."/>
            <person name="Kubicek C.P."/>
            <person name="Martinez D."/>
            <person name="van Peij N.N."/>
            <person name="Roubos J.A."/>
            <person name="Nielsen J."/>
            <person name="Baker S.E."/>
        </authorList>
    </citation>
    <scope>NUCLEOTIDE SEQUENCE [LARGE SCALE GENOMIC DNA]</scope>
    <source>
        <strain evidence="2">ATCC 1015 / CBS 113.46 / FGSC A1144 / LSHB Ac4 / NCTC 3858a / NRRL 328 / USDA 3528.7</strain>
    </source>
</reference>
<dbReference type="EMBL" id="ACJE01000002">
    <property type="protein sequence ID" value="EHA27957.1"/>
    <property type="molecule type" value="Genomic_DNA"/>
</dbReference>
<gene>
    <name evidence="1" type="ORF">ASPNIDRAFT_41899</name>
</gene>
<sequence length="160" mass="17663">MLPYSEVKVALEELDVGEVEVQGVGLALAQSKRLNLLQLAEEAATPASLHSRLACETPRMEVIEARRNHYDFSGPGISQSSVLDLDLFVMLSSTIPTTSVDRPVSDFSNCADLPLVCYRAPMPPTVQPYDLISRILIPNPRATSQKCSYTEDLCRRKTII</sequence>